<reference evidence="2" key="1">
    <citation type="submission" date="2021-01" db="EMBL/GenBank/DDBJ databases">
        <authorList>
            <person name="Corre E."/>
            <person name="Pelletier E."/>
            <person name="Niang G."/>
            <person name="Scheremetjew M."/>
            <person name="Finn R."/>
            <person name="Kale V."/>
            <person name="Holt S."/>
            <person name="Cochrane G."/>
            <person name="Meng A."/>
            <person name="Brown T."/>
            <person name="Cohen L."/>
        </authorList>
    </citation>
    <scope>NUCLEOTIDE SEQUENCE</scope>
    <source>
        <strain evidence="2">RCC3387</strain>
    </source>
</reference>
<organism evidence="2">
    <name type="scientific">Zooxanthella nutricula</name>
    <dbReference type="NCBI Taxonomy" id="1333877"/>
    <lineage>
        <taxon>Eukaryota</taxon>
        <taxon>Sar</taxon>
        <taxon>Alveolata</taxon>
        <taxon>Dinophyceae</taxon>
        <taxon>Peridiniales</taxon>
        <taxon>Peridiniales incertae sedis</taxon>
        <taxon>Zooxanthella</taxon>
    </lineage>
</organism>
<dbReference type="EMBL" id="HBGW01009875">
    <property type="protein sequence ID" value="CAD9508797.1"/>
    <property type="molecule type" value="Transcribed_RNA"/>
</dbReference>
<feature type="transmembrane region" description="Helical" evidence="1">
    <location>
        <begin position="24"/>
        <end position="42"/>
    </location>
</feature>
<accession>A0A7S2I565</accession>
<feature type="transmembrane region" description="Helical" evidence="1">
    <location>
        <begin position="63"/>
        <end position="83"/>
    </location>
</feature>
<proteinExistence type="predicted"/>
<dbReference type="AlphaFoldDB" id="A0A7S2I565"/>
<gene>
    <name evidence="2" type="ORF">BRAN1462_LOCUS6330</name>
</gene>
<keyword evidence="1" id="KW-0472">Membrane</keyword>
<name>A0A7S2I565_9DINO</name>
<keyword evidence="1" id="KW-0812">Transmembrane</keyword>
<sequence length="138" mass="14610">MTFAAVLFAPGARAKELAAGFASATMLGTYLISCTLNSGQWFTDAMDWVCPCQCSEADLFGQILAVSLISLVIVVAFGYPFQILLLRGVVPAIVAVAAPVAANASSLLERGIRGGFLRLPTPEDESNRIRTMRVGSNL</sequence>
<keyword evidence="1" id="KW-1133">Transmembrane helix</keyword>
<feature type="transmembrane region" description="Helical" evidence="1">
    <location>
        <begin position="89"/>
        <end position="108"/>
    </location>
</feature>
<evidence type="ECO:0000256" key="1">
    <source>
        <dbReference type="SAM" id="Phobius"/>
    </source>
</evidence>
<evidence type="ECO:0000313" key="2">
    <source>
        <dbReference type="EMBL" id="CAD9508797.1"/>
    </source>
</evidence>
<protein>
    <submittedName>
        <fullName evidence="2">Uncharacterized protein</fullName>
    </submittedName>
</protein>